<keyword evidence="3" id="KW-1185">Reference proteome</keyword>
<evidence type="ECO:0000313" key="2">
    <source>
        <dbReference type="EMBL" id="KAK5625833.1"/>
    </source>
</evidence>
<gene>
    <name evidence="2" type="ORF">RRF57_001549</name>
</gene>
<evidence type="ECO:0000259" key="1">
    <source>
        <dbReference type="Pfam" id="PF06985"/>
    </source>
</evidence>
<dbReference type="PANTHER" id="PTHR10622:SF12">
    <property type="entry name" value="HET DOMAIN-CONTAINING PROTEIN"/>
    <property type="match status" value="1"/>
</dbReference>
<dbReference type="EMBL" id="JAWHQM010000002">
    <property type="protein sequence ID" value="KAK5625833.1"/>
    <property type="molecule type" value="Genomic_DNA"/>
</dbReference>
<proteinExistence type="predicted"/>
<protein>
    <recommendedName>
        <fullName evidence="1">Heterokaryon incompatibility domain-containing protein</fullName>
    </recommendedName>
</protein>
<organism evidence="2 3">
    <name type="scientific">Xylaria bambusicola</name>
    <dbReference type="NCBI Taxonomy" id="326684"/>
    <lineage>
        <taxon>Eukaryota</taxon>
        <taxon>Fungi</taxon>
        <taxon>Dikarya</taxon>
        <taxon>Ascomycota</taxon>
        <taxon>Pezizomycotina</taxon>
        <taxon>Sordariomycetes</taxon>
        <taxon>Xylariomycetidae</taxon>
        <taxon>Xylariales</taxon>
        <taxon>Xylariaceae</taxon>
        <taxon>Xylaria</taxon>
    </lineage>
</organism>
<dbReference type="PANTHER" id="PTHR10622">
    <property type="entry name" value="HET DOMAIN-CONTAINING PROTEIN"/>
    <property type="match status" value="1"/>
</dbReference>
<sequence length="178" mass="20288">MWLINTSTFKLKFVTEAEKGTYAVLSHTWGEDEVTFEQFRSFDLRSLDDVYQQNLFIKIARTCELVAQYGLSYAWIDTCCIDKSSSAELSEAINSMFRYYQDAAFCIALISDLSGLSDPATLNLDFENQFPQCRWLTRGWTLQVSSLEYLFSPLAGFGLHCPACFPEYELNLVLAGND</sequence>
<dbReference type="InterPro" id="IPR010730">
    <property type="entry name" value="HET"/>
</dbReference>
<evidence type="ECO:0000313" key="3">
    <source>
        <dbReference type="Proteomes" id="UP001305414"/>
    </source>
</evidence>
<dbReference type="Proteomes" id="UP001305414">
    <property type="component" value="Unassembled WGS sequence"/>
</dbReference>
<dbReference type="AlphaFoldDB" id="A0AAN7UCP9"/>
<dbReference type="Pfam" id="PF06985">
    <property type="entry name" value="HET"/>
    <property type="match status" value="1"/>
</dbReference>
<name>A0AAN7UCP9_9PEZI</name>
<comment type="caution">
    <text evidence="2">The sequence shown here is derived from an EMBL/GenBank/DDBJ whole genome shotgun (WGS) entry which is preliminary data.</text>
</comment>
<feature type="domain" description="Heterokaryon incompatibility" evidence="1">
    <location>
        <begin position="22"/>
        <end position="113"/>
    </location>
</feature>
<accession>A0AAN7UCP9</accession>
<reference evidence="2 3" key="1">
    <citation type="submission" date="2023-10" db="EMBL/GenBank/DDBJ databases">
        <title>Draft genome sequence of Xylaria bambusicola isolate GMP-LS, the root and basal stem rot pathogen of sugarcane in Indonesia.</title>
        <authorList>
            <person name="Selvaraj P."/>
            <person name="Muralishankar V."/>
            <person name="Muruganantham S."/>
            <person name="Sp S."/>
            <person name="Haryani S."/>
            <person name="Lau K.J.X."/>
            <person name="Naqvi N.I."/>
        </authorList>
    </citation>
    <scope>NUCLEOTIDE SEQUENCE [LARGE SCALE GENOMIC DNA]</scope>
    <source>
        <strain evidence="2">GMP-LS</strain>
    </source>
</reference>